<dbReference type="InterPro" id="IPR036390">
    <property type="entry name" value="WH_DNA-bd_sf"/>
</dbReference>
<keyword evidence="3" id="KW-0238">DNA-binding</keyword>
<dbReference type="Pfam" id="PF03466">
    <property type="entry name" value="LysR_substrate"/>
    <property type="match status" value="1"/>
</dbReference>
<keyword evidence="7" id="KW-1185">Reference proteome</keyword>
<dbReference type="SUPFAM" id="SSF53850">
    <property type="entry name" value="Periplasmic binding protein-like II"/>
    <property type="match status" value="1"/>
</dbReference>
<sequence>MSFANTLTPDSVLMVDAIARHGSFAKAARELGKVPSAITYSVRQLEESLDVLLFDRSGHRARLTPAGEALLREGRHLVNAFDALADRVKRVATGWEVELRIAVNALFPMEPLFDLVEDFQRINQHTHLIFSSEILQGNWDALVSGRVDLVIGAHTEGAPGPGFPSRALGAFSMAFCAAPHHPLAQLPQPIEPSEIARHQVVILADTTRRMPGLNRGMHASRNSFTVSSLPHKVTALQRGLGCGFLPLNLAAPHIADGTLVHLRLNRPSAPEPLLYAWRSPADGLALSWFLQRLQSPRLRAALLSQDVALDNPGAAIPINN</sequence>
<dbReference type="PROSITE" id="PS50931">
    <property type="entry name" value="HTH_LYSR"/>
    <property type="match status" value="1"/>
</dbReference>
<accession>A0A5C0AZ44</accession>
<evidence type="ECO:0000256" key="3">
    <source>
        <dbReference type="ARBA" id="ARBA00023125"/>
    </source>
</evidence>
<dbReference type="Pfam" id="PF00126">
    <property type="entry name" value="HTH_1"/>
    <property type="match status" value="1"/>
</dbReference>
<reference evidence="6 7" key="1">
    <citation type="submission" date="2019-08" db="EMBL/GenBank/DDBJ databases">
        <title>Amphibian skin-associated Pigmentiphaga: genome sequence and occurrence across geography and hosts.</title>
        <authorList>
            <person name="Bletz M.C."/>
            <person name="Bunk B."/>
            <person name="Sproeer C."/>
            <person name="Biwer P."/>
            <person name="Reiter S."/>
            <person name="Rabemananjara F.C.E."/>
            <person name="Schulz S."/>
            <person name="Overmann J."/>
            <person name="Vences M."/>
        </authorList>
    </citation>
    <scope>NUCLEOTIDE SEQUENCE [LARGE SCALE GENOMIC DNA]</scope>
    <source>
        <strain evidence="6 7">Mada1488</strain>
    </source>
</reference>
<feature type="domain" description="HTH lysR-type" evidence="5">
    <location>
        <begin position="7"/>
        <end position="64"/>
    </location>
</feature>
<evidence type="ECO:0000259" key="5">
    <source>
        <dbReference type="PROSITE" id="PS50931"/>
    </source>
</evidence>
<dbReference type="Gene3D" id="1.10.10.10">
    <property type="entry name" value="Winged helix-like DNA-binding domain superfamily/Winged helix DNA-binding domain"/>
    <property type="match status" value="1"/>
</dbReference>
<evidence type="ECO:0000256" key="1">
    <source>
        <dbReference type="ARBA" id="ARBA00009437"/>
    </source>
</evidence>
<comment type="similarity">
    <text evidence="1">Belongs to the LysR transcriptional regulatory family.</text>
</comment>
<dbReference type="GO" id="GO:0000976">
    <property type="term" value="F:transcription cis-regulatory region binding"/>
    <property type="evidence" value="ECO:0007669"/>
    <property type="project" value="TreeGrafter"/>
</dbReference>
<dbReference type="InterPro" id="IPR000847">
    <property type="entry name" value="LysR_HTH_N"/>
</dbReference>
<dbReference type="KEGG" id="pacr:FXN63_17630"/>
<dbReference type="PANTHER" id="PTHR30126:SF4">
    <property type="entry name" value="LYSR FAMILY TRANSCRIPTIONAL REGULATOR"/>
    <property type="match status" value="1"/>
</dbReference>
<dbReference type="AlphaFoldDB" id="A0A5C0AZ44"/>
<protein>
    <submittedName>
        <fullName evidence="6">LysR family transcriptional regulator</fullName>
    </submittedName>
</protein>
<dbReference type="OrthoDB" id="5293066at2"/>
<evidence type="ECO:0000256" key="4">
    <source>
        <dbReference type="ARBA" id="ARBA00023163"/>
    </source>
</evidence>
<dbReference type="InterPro" id="IPR005119">
    <property type="entry name" value="LysR_subst-bd"/>
</dbReference>
<evidence type="ECO:0000256" key="2">
    <source>
        <dbReference type="ARBA" id="ARBA00023015"/>
    </source>
</evidence>
<dbReference type="EMBL" id="CP043046">
    <property type="protein sequence ID" value="QEI07455.1"/>
    <property type="molecule type" value="Genomic_DNA"/>
</dbReference>
<gene>
    <name evidence="6" type="ORF">FXN63_17630</name>
</gene>
<dbReference type="RefSeq" id="WP_148816502.1">
    <property type="nucleotide sequence ID" value="NZ_CP043046.1"/>
</dbReference>
<name>A0A5C0AZ44_9BURK</name>
<keyword evidence="4" id="KW-0804">Transcription</keyword>
<dbReference type="SUPFAM" id="SSF46785">
    <property type="entry name" value="Winged helix' DNA-binding domain"/>
    <property type="match status" value="1"/>
</dbReference>
<organism evidence="6 7">
    <name type="scientific">Pigmentiphaga aceris</name>
    <dbReference type="NCBI Taxonomy" id="1940612"/>
    <lineage>
        <taxon>Bacteria</taxon>
        <taxon>Pseudomonadati</taxon>
        <taxon>Pseudomonadota</taxon>
        <taxon>Betaproteobacteria</taxon>
        <taxon>Burkholderiales</taxon>
        <taxon>Alcaligenaceae</taxon>
        <taxon>Pigmentiphaga</taxon>
    </lineage>
</organism>
<evidence type="ECO:0000313" key="6">
    <source>
        <dbReference type="EMBL" id="QEI07455.1"/>
    </source>
</evidence>
<proteinExistence type="inferred from homology"/>
<dbReference type="InterPro" id="IPR036388">
    <property type="entry name" value="WH-like_DNA-bd_sf"/>
</dbReference>
<keyword evidence="2" id="KW-0805">Transcription regulation</keyword>
<evidence type="ECO:0000313" key="7">
    <source>
        <dbReference type="Proteomes" id="UP000325161"/>
    </source>
</evidence>
<dbReference type="PANTHER" id="PTHR30126">
    <property type="entry name" value="HTH-TYPE TRANSCRIPTIONAL REGULATOR"/>
    <property type="match status" value="1"/>
</dbReference>
<dbReference type="Proteomes" id="UP000325161">
    <property type="component" value="Chromosome"/>
</dbReference>
<dbReference type="Gene3D" id="3.40.190.290">
    <property type="match status" value="1"/>
</dbReference>
<dbReference type="GO" id="GO:0003700">
    <property type="term" value="F:DNA-binding transcription factor activity"/>
    <property type="evidence" value="ECO:0007669"/>
    <property type="project" value="InterPro"/>
</dbReference>